<keyword evidence="3" id="KW-0472">Membrane</keyword>
<evidence type="ECO:0000256" key="6">
    <source>
        <dbReference type="SAM" id="SignalP"/>
    </source>
</evidence>
<dbReference type="PANTHER" id="PTHR34001">
    <property type="entry name" value="BLL7405 PROTEIN"/>
    <property type="match status" value="1"/>
</dbReference>
<dbReference type="InterPro" id="IPR011250">
    <property type="entry name" value="OMP/PagP_B-barrel"/>
</dbReference>
<dbReference type="InterPro" id="IPR051692">
    <property type="entry name" value="OMP-like"/>
</dbReference>
<dbReference type="AlphaFoldDB" id="A0AA87U3K0"/>
<dbReference type="PANTHER" id="PTHR34001:SF3">
    <property type="entry name" value="BLL7405 PROTEIN"/>
    <property type="match status" value="1"/>
</dbReference>
<feature type="chain" id="PRO_5041634357" description="Outer membrane protein beta-barrel domain-containing protein" evidence="6">
    <location>
        <begin position="20"/>
        <end position="207"/>
    </location>
</feature>
<feature type="domain" description="Outer membrane protein beta-barrel" evidence="7">
    <location>
        <begin position="28"/>
        <end position="207"/>
    </location>
</feature>
<keyword evidence="2 6" id="KW-0732">Signal</keyword>
<dbReference type="GeneID" id="86849976"/>
<evidence type="ECO:0000256" key="1">
    <source>
        <dbReference type="ARBA" id="ARBA00004442"/>
    </source>
</evidence>
<accession>A0AA87U3K0</accession>
<dbReference type="EMBL" id="BAYX01000004">
    <property type="protein sequence ID" value="GAJ92726.1"/>
    <property type="molecule type" value="Genomic_DNA"/>
</dbReference>
<evidence type="ECO:0000256" key="2">
    <source>
        <dbReference type="ARBA" id="ARBA00022729"/>
    </source>
</evidence>
<protein>
    <recommendedName>
        <fullName evidence="7">Outer membrane protein beta-barrel domain-containing protein</fullName>
    </recommendedName>
</protein>
<evidence type="ECO:0000313" key="8">
    <source>
        <dbReference type="EMBL" id="GAJ92726.1"/>
    </source>
</evidence>
<dbReference type="Gene3D" id="2.40.160.20">
    <property type="match status" value="1"/>
</dbReference>
<dbReference type="InterPro" id="IPR027385">
    <property type="entry name" value="Beta-barrel_OMP"/>
</dbReference>
<keyword evidence="4" id="KW-0998">Cell outer membrane</keyword>
<proteinExistence type="inferred from homology"/>
<evidence type="ECO:0000259" key="7">
    <source>
        <dbReference type="Pfam" id="PF13505"/>
    </source>
</evidence>
<evidence type="ECO:0000256" key="4">
    <source>
        <dbReference type="ARBA" id="ARBA00023237"/>
    </source>
</evidence>
<gene>
    <name evidence="8" type="ORF">RRH01S_04_02800</name>
</gene>
<dbReference type="SUPFAM" id="SSF56925">
    <property type="entry name" value="OMPA-like"/>
    <property type="match status" value="1"/>
</dbReference>
<comment type="subcellular location">
    <subcellularLocation>
        <location evidence="1">Cell outer membrane</location>
    </subcellularLocation>
</comment>
<dbReference type="Pfam" id="PF13505">
    <property type="entry name" value="OMP_b-brl"/>
    <property type="match status" value="1"/>
</dbReference>
<evidence type="ECO:0000256" key="3">
    <source>
        <dbReference type="ARBA" id="ARBA00023136"/>
    </source>
</evidence>
<dbReference type="RefSeq" id="WP_034521707.1">
    <property type="nucleotide sequence ID" value="NZ_BAYX01000004.1"/>
</dbReference>
<feature type="signal peptide" evidence="6">
    <location>
        <begin position="1"/>
        <end position="19"/>
    </location>
</feature>
<organism evidence="8 9">
    <name type="scientific">Rhizobium rhizogenes NBRC 13257</name>
    <dbReference type="NCBI Taxonomy" id="1220581"/>
    <lineage>
        <taxon>Bacteria</taxon>
        <taxon>Pseudomonadati</taxon>
        <taxon>Pseudomonadota</taxon>
        <taxon>Alphaproteobacteria</taxon>
        <taxon>Hyphomicrobiales</taxon>
        <taxon>Rhizobiaceae</taxon>
        <taxon>Rhizobium/Agrobacterium group</taxon>
        <taxon>Rhizobium</taxon>
    </lineage>
</organism>
<sequence>MKYLLIPALLALASTSAVAADLTEEPVAAAAPASVFTWSGPYLGVHGGGAITKGNFKFGSGDQSEDFKGGFLGNFFGYNYQFDKVVVGVDGNIDYNWNNKAVANASSVGTDWSGAVRGRVGYAFDNLLIYGAAGWTAARGFADVSGSGDGKVVFSGWTAGTGVDYAFTNNIFARAEYRYSDFGSKELQGVKSDLTEQSINLGVGLKF</sequence>
<comment type="caution">
    <text evidence="8">The sequence shown here is derived from an EMBL/GenBank/DDBJ whole genome shotgun (WGS) entry which is preliminary data.</text>
</comment>
<dbReference type="GO" id="GO:0009279">
    <property type="term" value="C:cell outer membrane"/>
    <property type="evidence" value="ECO:0007669"/>
    <property type="project" value="UniProtKB-SubCell"/>
</dbReference>
<evidence type="ECO:0000313" key="9">
    <source>
        <dbReference type="Proteomes" id="UP000026941"/>
    </source>
</evidence>
<comment type="similarity">
    <text evidence="5">Belongs to the Omp25/RopB family.</text>
</comment>
<evidence type="ECO:0000256" key="5">
    <source>
        <dbReference type="ARBA" id="ARBA00038306"/>
    </source>
</evidence>
<name>A0AA87U3K0_RHIRH</name>
<dbReference type="Proteomes" id="UP000026941">
    <property type="component" value="Unassembled WGS sequence"/>
</dbReference>
<reference evidence="8 9" key="1">
    <citation type="submission" date="2014-05" db="EMBL/GenBank/DDBJ databases">
        <title>Whole genome shotgun sequence of Rhizobium rhizogenes NBRC 13257.</title>
        <authorList>
            <person name="Katano-Makiyama Y."/>
            <person name="Hosoyama A."/>
            <person name="Hashimoto M."/>
            <person name="Hosoyama Y."/>
            <person name="Noguchi M."/>
            <person name="Tsuchikane K."/>
            <person name="Kimura A."/>
            <person name="Ohji S."/>
            <person name="Ichikawa N."/>
            <person name="Yamazoe A."/>
            <person name="Fujita N."/>
        </authorList>
    </citation>
    <scope>NUCLEOTIDE SEQUENCE [LARGE SCALE GENOMIC DNA]</scope>
    <source>
        <strain evidence="8 9">NBRC 13257</strain>
    </source>
</reference>